<dbReference type="AlphaFoldDB" id="A0A0E9PZ38"/>
<sequence length="41" mass="4781">MLFPRLIENKHSISSVHLMGFFQTIFTQTFGDKCITDSFLE</sequence>
<proteinExistence type="predicted"/>
<evidence type="ECO:0000313" key="1">
    <source>
        <dbReference type="EMBL" id="JAH09552.1"/>
    </source>
</evidence>
<name>A0A0E9PZ38_ANGAN</name>
<reference evidence="1" key="2">
    <citation type="journal article" date="2015" name="Fish Shellfish Immunol.">
        <title>Early steps in the European eel (Anguilla anguilla)-Vibrio vulnificus interaction in the gills: Role of the RtxA13 toxin.</title>
        <authorList>
            <person name="Callol A."/>
            <person name="Pajuelo D."/>
            <person name="Ebbesson L."/>
            <person name="Teles M."/>
            <person name="MacKenzie S."/>
            <person name="Amaro C."/>
        </authorList>
    </citation>
    <scope>NUCLEOTIDE SEQUENCE</scope>
</reference>
<organism evidence="1">
    <name type="scientific">Anguilla anguilla</name>
    <name type="common">European freshwater eel</name>
    <name type="synonym">Muraena anguilla</name>
    <dbReference type="NCBI Taxonomy" id="7936"/>
    <lineage>
        <taxon>Eukaryota</taxon>
        <taxon>Metazoa</taxon>
        <taxon>Chordata</taxon>
        <taxon>Craniata</taxon>
        <taxon>Vertebrata</taxon>
        <taxon>Euteleostomi</taxon>
        <taxon>Actinopterygii</taxon>
        <taxon>Neopterygii</taxon>
        <taxon>Teleostei</taxon>
        <taxon>Anguilliformes</taxon>
        <taxon>Anguillidae</taxon>
        <taxon>Anguilla</taxon>
    </lineage>
</organism>
<accession>A0A0E9PZ38</accession>
<protein>
    <submittedName>
        <fullName evidence="1">Uncharacterized protein</fullName>
    </submittedName>
</protein>
<dbReference type="EMBL" id="GBXM01099025">
    <property type="protein sequence ID" value="JAH09552.1"/>
    <property type="molecule type" value="Transcribed_RNA"/>
</dbReference>
<reference evidence="1" key="1">
    <citation type="submission" date="2014-11" db="EMBL/GenBank/DDBJ databases">
        <authorList>
            <person name="Amaro Gonzalez C."/>
        </authorList>
    </citation>
    <scope>NUCLEOTIDE SEQUENCE</scope>
</reference>